<sequence length="247" mass="28010">MTLTLKTVNLYEETKSRRNDSIAHKLVRIQDPNLARSLGVKKDCATKHKERRMTLHELGHYGVAMKRPQAHRQSPHYRPSSLTTSCADRLQARISWRSNADCKECTETWWSGRDTIASSDSSVRRDTADLEWKEERDDDVKVSFQARGDGELMMQQLESLESIVNEIGACLQVEQCRIASLKDAILEELSALKATVAEIRSQGVTSLLCHIGNPVFANLQPFRKAIIHAQIVSVKIDRLISRTMRVL</sequence>
<dbReference type="Proteomes" id="UP000053237">
    <property type="component" value="Unassembled WGS sequence"/>
</dbReference>
<protein>
    <submittedName>
        <fullName evidence="1">Uncharacterized protein</fullName>
    </submittedName>
</protein>
<dbReference type="AlphaFoldDB" id="A0A024G8T9"/>
<gene>
    <name evidence="1" type="ORF">BN9_040700</name>
</gene>
<accession>A0A024G8T9</accession>
<comment type="caution">
    <text evidence="1">The sequence shown here is derived from an EMBL/GenBank/DDBJ whole genome shotgun (WGS) entry which is preliminary data.</text>
</comment>
<reference evidence="1 2" key="1">
    <citation type="submission" date="2012-05" db="EMBL/GenBank/DDBJ databases">
        <title>Recombination and specialization in a pathogen metapopulation.</title>
        <authorList>
            <person name="Gardiner A."/>
            <person name="Kemen E."/>
            <person name="Schultz-Larsen T."/>
            <person name="MacLean D."/>
            <person name="Van Oosterhout C."/>
            <person name="Jones J.D.G."/>
        </authorList>
    </citation>
    <scope>NUCLEOTIDE SEQUENCE [LARGE SCALE GENOMIC DNA]</scope>
    <source>
        <strain evidence="1 2">Ac Nc2</strain>
    </source>
</reference>
<proteinExistence type="predicted"/>
<dbReference type="EMBL" id="CAIX01000046">
    <property type="protein sequence ID" value="CCI43286.1"/>
    <property type="molecule type" value="Genomic_DNA"/>
</dbReference>
<name>A0A024G8T9_9STRA</name>
<keyword evidence="2" id="KW-1185">Reference proteome</keyword>
<organism evidence="1 2">
    <name type="scientific">Albugo candida</name>
    <dbReference type="NCBI Taxonomy" id="65357"/>
    <lineage>
        <taxon>Eukaryota</taxon>
        <taxon>Sar</taxon>
        <taxon>Stramenopiles</taxon>
        <taxon>Oomycota</taxon>
        <taxon>Peronosporomycetes</taxon>
        <taxon>Albuginales</taxon>
        <taxon>Albuginaceae</taxon>
        <taxon>Albugo</taxon>
    </lineage>
</organism>
<dbReference type="InParanoid" id="A0A024G8T9"/>
<evidence type="ECO:0000313" key="1">
    <source>
        <dbReference type="EMBL" id="CCI43286.1"/>
    </source>
</evidence>
<evidence type="ECO:0000313" key="2">
    <source>
        <dbReference type="Proteomes" id="UP000053237"/>
    </source>
</evidence>